<organism evidence="1 2">
    <name type="scientific">Sphingobacterium spiritivorum ATCC 33300</name>
    <dbReference type="NCBI Taxonomy" id="525372"/>
    <lineage>
        <taxon>Bacteria</taxon>
        <taxon>Pseudomonadati</taxon>
        <taxon>Bacteroidota</taxon>
        <taxon>Sphingobacteriia</taxon>
        <taxon>Sphingobacteriales</taxon>
        <taxon>Sphingobacteriaceae</taxon>
        <taxon>Sphingobacterium</taxon>
    </lineage>
</organism>
<evidence type="ECO:0000313" key="2">
    <source>
        <dbReference type="Proteomes" id="UP000006241"/>
    </source>
</evidence>
<dbReference type="RefSeq" id="WP_003003640.1">
    <property type="nucleotide sequence ID" value="NZ_GG668630.1"/>
</dbReference>
<dbReference type="HOGENOM" id="CLU_132486_0_0_10"/>
<dbReference type="AlphaFoldDB" id="C2G3M9"/>
<comment type="caution">
    <text evidence="1">The sequence shown here is derived from an EMBL/GenBank/DDBJ whole genome shotgun (WGS) entry which is preliminary data.</text>
</comment>
<accession>C2G3M9</accession>
<evidence type="ECO:0000313" key="1">
    <source>
        <dbReference type="EMBL" id="EEI90234.1"/>
    </source>
</evidence>
<protein>
    <submittedName>
        <fullName evidence="1">Uncharacterized protein</fullName>
    </submittedName>
</protein>
<gene>
    <name evidence="1" type="ORF">HMPREF0765_4185</name>
</gene>
<reference evidence="1 2" key="1">
    <citation type="submission" date="2009-01" db="EMBL/GenBank/DDBJ databases">
        <authorList>
            <person name="Qin X."/>
            <person name="Bachman B."/>
            <person name="Battles P."/>
            <person name="Bell A."/>
            <person name="Bess C."/>
            <person name="Bickham C."/>
            <person name="Chaboub L."/>
            <person name="Chen D."/>
            <person name="Coyle M."/>
            <person name="Deiros D.R."/>
            <person name="Dinh H."/>
            <person name="Forbes L."/>
            <person name="Fowler G."/>
            <person name="Francisco L."/>
            <person name="Fu Q."/>
            <person name="Gubbala S."/>
            <person name="Hale W."/>
            <person name="Han Y."/>
            <person name="Hemphill L."/>
            <person name="Highlander S.K."/>
            <person name="Hirani K."/>
            <person name="Hogues M."/>
            <person name="Jackson L."/>
            <person name="Jakkamsetti A."/>
            <person name="Javaid M."/>
            <person name="Jiang H."/>
            <person name="Korchina V."/>
            <person name="Kovar C."/>
            <person name="Lara F."/>
            <person name="Lee S."/>
            <person name="Mata R."/>
            <person name="Mathew T."/>
            <person name="Moen C."/>
            <person name="Morales K."/>
            <person name="Munidasa M."/>
            <person name="Nazareth L."/>
            <person name="Ngo R."/>
            <person name="Nguyen L."/>
            <person name="Okwuonu G."/>
            <person name="Ongeri F."/>
            <person name="Patil S."/>
            <person name="Petrosino J."/>
            <person name="Pham C."/>
            <person name="Pham P."/>
            <person name="Pu L.-L."/>
            <person name="Puazo M."/>
            <person name="Raj R."/>
            <person name="Reid J."/>
            <person name="Rouhana J."/>
            <person name="Saada N."/>
            <person name="Shang Y."/>
            <person name="Simmons D."/>
            <person name="Thornton R."/>
            <person name="Warren J."/>
            <person name="Weissenberger G."/>
            <person name="Zhang J."/>
            <person name="Zhang L."/>
            <person name="Zhou C."/>
            <person name="Zhu D."/>
            <person name="Muzny D."/>
            <person name="Worley K."/>
            <person name="Gibbs R."/>
        </authorList>
    </citation>
    <scope>NUCLEOTIDE SEQUENCE [LARGE SCALE GENOMIC DNA]</scope>
    <source>
        <strain evidence="1 2">ATCC 33300</strain>
    </source>
</reference>
<name>C2G3M9_SPHSI</name>
<sequence>MELKVYDEDGIFAIVNNDTYRSFVHEDWSLEQLQSHFAREMNRLHCIVWKVSDEGGDWLLRVVGEPSSQKSYKEFKRQIKVTNGRIYFVNYTDLTMAAQFDDETLPLRQQADWYMNLDNGYYEIEVRQMFDPEEYADEQVIEIIPKMKAEASYIETDNIVGWND</sequence>
<dbReference type="EMBL" id="ACHB01000092">
    <property type="protein sequence ID" value="EEI90234.1"/>
    <property type="molecule type" value="Genomic_DNA"/>
</dbReference>
<proteinExistence type="predicted"/>
<dbReference type="Proteomes" id="UP000006241">
    <property type="component" value="Unassembled WGS sequence"/>
</dbReference>